<dbReference type="GO" id="GO:0016887">
    <property type="term" value="F:ATP hydrolysis activity"/>
    <property type="evidence" value="ECO:0007669"/>
    <property type="project" value="InterPro"/>
</dbReference>
<dbReference type="Proteomes" id="UP000030742">
    <property type="component" value="Unassembled WGS sequence"/>
</dbReference>
<dbReference type="InterPro" id="IPR011527">
    <property type="entry name" value="ABC1_TM_dom"/>
</dbReference>
<dbReference type="Gene3D" id="3.40.50.300">
    <property type="entry name" value="P-loop containing nucleotide triphosphate hydrolases"/>
    <property type="match status" value="1"/>
</dbReference>
<dbReference type="SMART" id="SM00382">
    <property type="entry name" value="AAA"/>
    <property type="match status" value="1"/>
</dbReference>
<dbReference type="AlphaFoldDB" id="U4UPD0"/>
<dbReference type="PANTHER" id="PTHR24221:SF402">
    <property type="entry name" value="IRON-SULFUR CLUSTERS TRANSPORTER ABCB7, MITOCHONDRIAL"/>
    <property type="match status" value="1"/>
</dbReference>
<evidence type="ECO:0000259" key="13">
    <source>
        <dbReference type="PROSITE" id="PS50929"/>
    </source>
</evidence>
<dbReference type="InterPro" id="IPR003593">
    <property type="entry name" value="AAA+_ATPase"/>
</dbReference>
<dbReference type="GO" id="GO:0140359">
    <property type="term" value="F:ABC-type transporter activity"/>
    <property type="evidence" value="ECO:0007669"/>
    <property type="project" value="InterPro"/>
</dbReference>
<sequence>MNKLRCAGLQPSLLVYRLKPFPRRQSNIQRQTAIVLEFVEYTEVIKEDRLVEAITGQKLYPRMFSFFITPVYSMNSRRIWKMSYLKLFNGDGFLYCTSVDIHFSKGSKNKRLLTTKRNVLATQIPAIYHQQRSTTSHNEKETPAKVSAAVLSLVLNKGPASLPTSQPARGCFHPGASALSRDTISFNGGEPVTGMQMIGAMLQYIWPKDNKEIRDKVKLAVGLLIGAKLINVCVPFIFKYSIDYLNLHTGSVLNMGSAPETVATVATNGIARAGALGFNELRNAVFAGVAQHSIRKIAKNVFLHLHNLDLSFHLSRQTGALSKTIDRGSRGINFVLTAMVFNVVPTIFELALVSSILGIKCGAAFAGISLGCVGVYAAFTLAVTQWRTQFRIFMNKAENEAGNKAIDSLINYETVKYFNNERYEANRYDEALKKYQDASLKTSTSLALLNFGQNAIFSAALSGIMILAANEILKGNLTVGDLVMVNGLLFQLSIPLGFLGSVYREVRQALIDMQTMFTLMSMDTQIKNKPQAPYLYVDTKSSKIEFENVSFDYGPGKSILNGLNLTIEPGKKIAIVGGSGSGKTTLVRLLYRFFEPSTGRILIGGQDIKDVDLESLRKSISIVPQDSVLFHDTILHNLRYGDLNASEEEVIQAAKMAEIHDSIVRWPKGYYTQVGERGLKLSGGEKQRVAIARAILKNSPILIFDEATSSLDSITEH</sequence>
<accession>U4UPD0</accession>
<evidence type="ECO:0000256" key="6">
    <source>
        <dbReference type="ARBA" id="ARBA00022989"/>
    </source>
</evidence>
<feature type="transmembrane region" description="Helical" evidence="11">
    <location>
        <begin position="446"/>
        <end position="470"/>
    </location>
</feature>
<evidence type="ECO:0000313" key="15">
    <source>
        <dbReference type="Proteomes" id="UP000030742"/>
    </source>
</evidence>
<feature type="non-terminal residue" evidence="14">
    <location>
        <position position="717"/>
    </location>
</feature>
<evidence type="ECO:0000256" key="8">
    <source>
        <dbReference type="ARBA" id="ARBA00041016"/>
    </source>
</evidence>
<dbReference type="FunFam" id="1.20.1560.10:FF:000004">
    <property type="entry name" value="ATP-binding cassette sub-family B member 7"/>
    <property type="match status" value="1"/>
</dbReference>
<evidence type="ECO:0000256" key="11">
    <source>
        <dbReference type="SAM" id="Phobius"/>
    </source>
</evidence>
<dbReference type="PROSITE" id="PS00211">
    <property type="entry name" value="ABC_TRANSPORTER_1"/>
    <property type="match status" value="1"/>
</dbReference>
<dbReference type="Pfam" id="PF00005">
    <property type="entry name" value="ABC_tran"/>
    <property type="match status" value="1"/>
</dbReference>
<dbReference type="SUPFAM" id="SSF52540">
    <property type="entry name" value="P-loop containing nucleoside triphosphate hydrolases"/>
    <property type="match status" value="1"/>
</dbReference>
<dbReference type="STRING" id="77166.U4UPD0"/>
<feature type="domain" description="ABC transporter" evidence="12">
    <location>
        <begin position="544"/>
        <end position="717"/>
    </location>
</feature>
<dbReference type="InterPro" id="IPR036640">
    <property type="entry name" value="ABC1_TM_sf"/>
</dbReference>
<keyword evidence="3 11" id="KW-0812">Transmembrane</keyword>
<feature type="transmembrane region" description="Helical" evidence="11">
    <location>
        <begin position="332"/>
        <end position="357"/>
    </location>
</feature>
<dbReference type="InterPro" id="IPR017871">
    <property type="entry name" value="ABC_transporter-like_CS"/>
</dbReference>
<dbReference type="GO" id="GO:0006879">
    <property type="term" value="P:intracellular iron ion homeostasis"/>
    <property type="evidence" value="ECO:0007669"/>
    <property type="project" value="TreeGrafter"/>
</dbReference>
<dbReference type="EMBL" id="KB632305">
    <property type="protein sequence ID" value="ERL91870.1"/>
    <property type="molecule type" value="Genomic_DNA"/>
</dbReference>
<dbReference type="PANTHER" id="PTHR24221">
    <property type="entry name" value="ATP-BINDING CASSETTE SUB-FAMILY B"/>
    <property type="match status" value="1"/>
</dbReference>
<evidence type="ECO:0000256" key="1">
    <source>
        <dbReference type="ARBA" id="ARBA00004448"/>
    </source>
</evidence>
<feature type="transmembrane region" description="Helical" evidence="11">
    <location>
        <begin position="363"/>
        <end position="384"/>
    </location>
</feature>
<comment type="catalytic activity">
    <reaction evidence="10">
        <text>(glutathione)4[2Fe(III)-2S] cluster(in) + ATP + H2O = (glutathione)4[2Fe(III)-2S] cluster(out) + ADP + phosphate + H(+)</text>
        <dbReference type="Rhea" id="RHEA:67028"/>
        <dbReference type="ChEBI" id="CHEBI:15377"/>
        <dbReference type="ChEBI" id="CHEBI:15378"/>
        <dbReference type="ChEBI" id="CHEBI:30616"/>
        <dbReference type="ChEBI" id="CHEBI:43474"/>
        <dbReference type="ChEBI" id="CHEBI:167627"/>
        <dbReference type="ChEBI" id="CHEBI:456216"/>
    </reaction>
    <physiologicalReaction direction="left-to-right" evidence="10">
        <dbReference type="Rhea" id="RHEA:67029"/>
    </physiologicalReaction>
</comment>
<proteinExistence type="predicted"/>
<keyword evidence="6 11" id="KW-1133">Transmembrane helix</keyword>
<dbReference type="Gene3D" id="1.20.1560.10">
    <property type="entry name" value="ABC transporter type 1, transmembrane domain"/>
    <property type="match status" value="1"/>
</dbReference>
<evidence type="ECO:0000256" key="3">
    <source>
        <dbReference type="ARBA" id="ARBA00022692"/>
    </source>
</evidence>
<protein>
    <recommendedName>
        <fullName evidence="8">Iron-sulfur clusters transporter ABCB7, mitochondrial</fullName>
    </recommendedName>
    <alternativeName>
        <fullName evidence="9">ATP-binding cassette sub-family B member 7, mitochondrial</fullName>
    </alternativeName>
</protein>
<dbReference type="GO" id="GO:0005524">
    <property type="term" value="F:ATP binding"/>
    <property type="evidence" value="ECO:0007669"/>
    <property type="project" value="UniProtKB-KW"/>
</dbReference>
<evidence type="ECO:0000256" key="4">
    <source>
        <dbReference type="ARBA" id="ARBA00022741"/>
    </source>
</evidence>
<evidence type="ECO:0000256" key="9">
    <source>
        <dbReference type="ARBA" id="ARBA00042945"/>
    </source>
</evidence>
<keyword evidence="7 11" id="KW-0472">Membrane</keyword>
<reference evidence="14 15" key="1">
    <citation type="journal article" date="2013" name="Genome Biol.">
        <title>Draft genome of the mountain pine beetle, Dendroctonus ponderosae Hopkins, a major forest pest.</title>
        <authorList>
            <person name="Keeling C.I."/>
            <person name="Yuen M.M."/>
            <person name="Liao N.Y."/>
            <person name="Docking T.R."/>
            <person name="Chan S.K."/>
            <person name="Taylor G.A."/>
            <person name="Palmquist D.L."/>
            <person name="Jackman S.D."/>
            <person name="Nguyen A."/>
            <person name="Li M."/>
            <person name="Henderson H."/>
            <person name="Janes J.K."/>
            <person name="Zhao Y."/>
            <person name="Pandoh P."/>
            <person name="Moore R."/>
            <person name="Sperling F.A."/>
            <person name="Huber D.P."/>
            <person name="Birol I."/>
            <person name="Jones S.J."/>
            <person name="Bohlmann J."/>
        </authorList>
    </citation>
    <scope>NUCLEOTIDE SEQUENCE</scope>
</reference>
<evidence type="ECO:0000256" key="5">
    <source>
        <dbReference type="ARBA" id="ARBA00022840"/>
    </source>
</evidence>
<comment type="subcellular location">
    <subcellularLocation>
        <location evidence="1">Mitochondrion inner membrane</location>
        <topology evidence="1">Multi-pass membrane protein</topology>
    </subcellularLocation>
</comment>
<evidence type="ECO:0000256" key="7">
    <source>
        <dbReference type="ARBA" id="ARBA00023136"/>
    </source>
</evidence>
<dbReference type="Pfam" id="PF00664">
    <property type="entry name" value="ABC_membrane"/>
    <property type="match status" value="1"/>
</dbReference>
<dbReference type="InterPro" id="IPR027417">
    <property type="entry name" value="P-loop_NTPase"/>
</dbReference>
<feature type="transmembrane region" description="Helical" evidence="11">
    <location>
        <begin position="482"/>
        <end position="503"/>
    </location>
</feature>
<dbReference type="CDD" id="cd18582">
    <property type="entry name" value="ABC_6TM_ATM1_ABCB7"/>
    <property type="match status" value="1"/>
</dbReference>
<keyword evidence="5" id="KW-0067">ATP-binding</keyword>
<evidence type="ECO:0000313" key="14">
    <source>
        <dbReference type="EMBL" id="ERL91870.1"/>
    </source>
</evidence>
<keyword evidence="2" id="KW-0813">Transport</keyword>
<evidence type="ECO:0000259" key="12">
    <source>
        <dbReference type="PROSITE" id="PS50893"/>
    </source>
</evidence>
<name>U4UPD0_DENPD</name>
<organism evidence="14 15">
    <name type="scientific">Dendroctonus ponderosae</name>
    <name type="common">Mountain pine beetle</name>
    <dbReference type="NCBI Taxonomy" id="77166"/>
    <lineage>
        <taxon>Eukaryota</taxon>
        <taxon>Metazoa</taxon>
        <taxon>Ecdysozoa</taxon>
        <taxon>Arthropoda</taxon>
        <taxon>Hexapoda</taxon>
        <taxon>Insecta</taxon>
        <taxon>Pterygota</taxon>
        <taxon>Neoptera</taxon>
        <taxon>Endopterygota</taxon>
        <taxon>Coleoptera</taxon>
        <taxon>Polyphaga</taxon>
        <taxon>Cucujiformia</taxon>
        <taxon>Curculionidae</taxon>
        <taxon>Scolytinae</taxon>
        <taxon>Dendroctonus</taxon>
    </lineage>
</organism>
<feature type="domain" description="ABC transmembrane type-1" evidence="13">
    <location>
        <begin position="219"/>
        <end position="508"/>
    </location>
</feature>
<dbReference type="PROSITE" id="PS50929">
    <property type="entry name" value="ABC_TM1F"/>
    <property type="match status" value="1"/>
</dbReference>
<dbReference type="SUPFAM" id="SSF90123">
    <property type="entry name" value="ABC transporter transmembrane region"/>
    <property type="match status" value="1"/>
</dbReference>
<keyword evidence="4" id="KW-0547">Nucleotide-binding</keyword>
<evidence type="ECO:0000256" key="2">
    <source>
        <dbReference type="ARBA" id="ARBA00022448"/>
    </source>
</evidence>
<dbReference type="PROSITE" id="PS50893">
    <property type="entry name" value="ABC_TRANSPORTER_2"/>
    <property type="match status" value="1"/>
</dbReference>
<gene>
    <name evidence="14" type="ORF">D910_09194</name>
</gene>
<dbReference type="OrthoDB" id="6500128at2759"/>
<evidence type="ECO:0000256" key="10">
    <source>
        <dbReference type="ARBA" id="ARBA00048046"/>
    </source>
</evidence>
<dbReference type="GO" id="GO:0005743">
    <property type="term" value="C:mitochondrial inner membrane"/>
    <property type="evidence" value="ECO:0007669"/>
    <property type="project" value="UniProtKB-SubCell"/>
</dbReference>
<dbReference type="InterPro" id="IPR039421">
    <property type="entry name" value="Type_1_exporter"/>
</dbReference>
<dbReference type="InterPro" id="IPR003439">
    <property type="entry name" value="ABC_transporter-like_ATP-bd"/>
</dbReference>